<dbReference type="Pfam" id="PF08740">
    <property type="entry name" value="BCS1_N"/>
    <property type="match status" value="1"/>
</dbReference>
<feature type="region of interest" description="Disordered" evidence="4">
    <location>
        <begin position="381"/>
        <end position="400"/>
    </location>
</feature>
<gene>
    <name evidence="6" type="ORF">PTTW11_02819</name>
</gene>
<reference evidence="6" key="1">
    <citation type="submission" date="2021-02" db="EMBL/GenBank/DDBJ databases">
        <authorList>
            <person name="Syme A R."/>
            <person name="Syme A R."/>
            <person name="Moolhuijzen P."/>
        </authorList>
    </citation>
    <scope>NUCLEOTIDE SEQUENCE</scope>
    <source>
        <strain evidence="6">W1-1</strain>
    </source>
</reference>
<protein>
    <submittedName>
        <fullName evidence="6">RPT1</fullName>
    </submittedName>
</protein>
<keyword evidence="3" id="KW-0496">Mitochondrion</keyword>
<keyword evidence="3" id="KW-0472">Membrane</keyword>
<evidence type="ECO:0000256" key="2">
    <source>
        <dbReference type="ARBA" id="ARBA00007448"/>
    </source>
</evidence>
<dbReference type="InterPro" id="IPR014851">
    <property type="entry name" value="BCS1_N"/>
</dbReference>
<evidence type="ECO:0000256" key="1">
    <source>
        <dbReference type="ARBA" id="ARBA00004434"/>
    </source>
</evidence>
<dbReference type="Gene3D" id="3.40.50.300">
    <property type="entry name" value="P-loop containing nucleotide triphosphate hydrolases"/>
    <property type="match status" value="2"/>
</dbReference>
<feature type="region of interest" description="Disordered" evidence="4">
    <location>
        <begin position="451"/>
        <end position="470"/>
    </location>
</feature>
<organism evidence="6 7">
    <name type="scientific">Pyrenophora teres f. teres</name>
    <dbReference type="NCBI Taxonomy" id="97479"/>
    <lineage>
        <taxon>Eukaryota</taxon>
        <taxon>Fungi</taxon>
        <taxon>Dikarya</taxon>
        <taxon>Ascomycota</taxon>
        <taxon>Pezizomycotina</taxon>
        <taxon>Dothideomycetes</taxon>
        <taxon>Pleosporomycetidae</taxon>
        <taxon>Pleosporales</taxon>
        <taxon>Pleosporineae</taxon>
        <taxon>Pleosporaceae</taxon>
        <taxon>Pyrenophora</taxon>
    </lineage>
</organism>
<feature type="compositionally biased region" description="Acidic residues" evidence="4">
    <location>
        <begin position="810"/>
        <end position="819"/>
    </location>
</feature>
<dbReference type="EMBL" id="HG992978">
    <property type="protein sequence ID" value="CAE7015548.1"/>
    <property type="molecule type" value="Genomic_DNA"/>
</dbReference>
<dbReference type="Proteomes" id="UP000472372">
    <property type="component" value="Chromosome 2"/>
</dbReference>
<dbReference type="InterPro" id="IPR003593">
    <property type="entry name" value="AAA+_ATPase"/>
</dbReference>
<dbReference type="PANTHER" id="PTHR23070">
    <property type="entry name" value="BCS1 AAA-TYPE ATPASE"/>
    <property type="match status" value="1"/>
</dbReference>
<comment type="similarity">
    <text evidence="2">Belongs to the AAA ATPase family. BCS1 subfamily.</text>
</comment>
<dbReference type="SUPFAM" id="SSF52540">
    <property type="entry name" value="P-loop containing nucleoside triphosphate hydrolases"/>
    <property type="match status" value="1"/>
</dbReference>
<feature type="region of interest" description="Disordered" evidence="4">
    <location>
        <begin position="785"/>
        <end position="819"/>
    </location>
</feature>
<dbReference type="InterPro" id="IPR050747">
    <property type="entry name" value="Mitochondrial_chaperone_BCS1"/>
</dbReference>
<accession>A0A6S6VTA8</accession>
<keyword evidence="3" id="KW-0999">Mitochondrion inner membrane</keyword>
<evidence type="ECO:0000259" key="5">
    <source>
        <dbReference type="SMART" id="SM00382"/>
    </source>
</evidence>
<evidence type="ECO:0000313" key="7">
    <source>
        <dbReference type="Proteomes" id="UP000472372"/>
    </source>
</evidence>
<dbReference type="InterPro" id="IPR003959">
    <property type="entry name" value="ATPase_AAA_core"/>
</dbReference>
<dbReference type="GO" id="GO:0005524">
    <property type="term" value="F:ATP binding"/>
    <property type="evidence" value="ECO:0007669"/>
    <property type="project" value="InterPro"/>
</dbReference>
<evidence type="ECO:0000256" key="4">
    <source>
        <dbReference type="SAM" id="MobiDB-lite"/>
    </source>
</evidence>
<proteinExistence type="inferred from homology"/>
<dbReference type="SMART" id="SM00382">
    <property type="entry name" value="AAA"/>
    <property type="match status" value="1"/>
</dbReference>
<evidence type="ECO:0000313" key="6">
    <source>
        <dbReference type="EMBL" id="CAE7015548.1"/>
    </source>
</evidence>
<dbReference type="GO" id="GO:0005743">
    <property type="term" value="C:mitochondrial inner membrane"/>
    <property type="evidence" value="ECO:0007669"/>
    <property type="project" value="UniProtKB-SubCell"/>
</dbReference>
<sequence length="819" mass="89437">MSGTLDSDFDDIAEQQRMIRTLNTRKARMPMAMATATATATATEEEPHKKQVTVSPPATFQSWLFGIMNGGQDSWLMRYMESEFYELARKAIKDRTGGDIHMVMMGCAALNAARVKIPTMLAAVLTQIKTQVTSSISISAFDSPLIKELFQIAREKSEDSQSLKLRLSGEHHLRKVTGELVSLSGNSAGSFWHDGTYFTLEVQGGSDEAEEIAIATTLDPSSKLVISCFGHSSDPIQALIAHAKKRITQTRMLQVVEMVPRTGNNYVERKKRPLSTVDLDPLMMQDIVEDVELFFHKESQIWYEHTGRPWRHGYLLHGPPGTGKSSLITAIASHINIALYVINLQGMDDEDLKECFNRVPPRSVVAIEDIDCVGADIGNRGAQPASSTVPASSVDGVGAQQSQTGSLETVLATFIEKQQVVNQQILKQVNDMKTATPKRLDGSMFQMSRSLSGEAASSKSSDGEGESGNKSVTLSGLLNVLDGVNASEGRLVIMTTNHPEKLDPALYSAGRVERKFEISYASKASSILTFKRLFGNDICKRYTPEAIDRFAQAFQAQFPSKSRITTAELAKYCGQYRGRPDIAVKEFADWVERGADKFVIPVDYTKATDEEGVNIPEPFDHDLLRVRASDLVDPKVAATSAIEVVTEVQPTASASWGSFAAMANVLVDSGEYTDLASIQDSLVHVDSDAGLSEVPHDRHLKASTEDRYAQIRERCIGLGLVAPQGSASAQGSMLDVDFDDADFDDYDDDDEDDASLGDFVSCASALSCSSQETLWDDAHRNKVSPVRSSASVKFSEPGKLALVSPRPLPDDDDESVCLV</sequence>
<feature type="domain" description="AAA+ ATPase" evidence="5">
    <location>
        <begin position="310"/>
        <end position="522"/>
    </location>
</feature>
<dbReference type="Pfam" id="PF00004">
    <property type="entry name" value="AAA"/>
    <property type="match status" value="2"/>
</dbReference>
<evidence type="ECO:0000256" key="3">
    <source>
        <dbReference type="ARBA" id="ARBA00022792"/>
    </source>
</evidence>
<comment type="subcellular location">
    <subcellularLocation>
        <location evidence="1">Mitochondrion inner membrane</location>
        <topology evidence="1">Single-pass membrane protein</topology>
    </subcellularLocation>
</comment>
<dbReference type="InterPro" id="IPR027417">
    <property type="entry name" value="P-loop_NTPase"/>
</dbReference>
<name>A0A6S6VTA8_9PLEO</name>
<dbReference type="GO" id="GO:0016887">
    <property type="term" value="F:ATP hydrolysis activity"/>
    <property type="evidence" value="ECO:0007669"/>
    <property type="project" value="InterPro"/>
</dbReference>
<feature type="compositionally biased region" description="Low complexity" evidence="4">
    <location>
        <begin position="451"/>
        <end position="460"/>
    </location>
</feature>
<dbReference type="AlphaFoldDB" id="A0A6S6VTA8"/>